<evidence type="ECO:0000256" key="3">
    <source>
        <dbReference type="ARBA" id="ARBA00022692"/>
    </source>
</evidence>
<feature type="transmembrane region" description="Helical" evidence="6">
    <location>
        <begin position="67"/>
        <end position="86"/>
    </location>
</feature>
<dbReference type="NCBIfam" id="TIGR02872">
    <property type="entry name" value="spore_ytvI"/>
    <property type="match status" value="1"/>
</dbReference>
<dbReference type="EMBL" id="QSEP01000046">
    <property type="protein sequence ID" value="RGZ82522.1"/>
    <property type="molecule type" value="Genomic_DNA"/>
</dbReference>
<feature type="transmembrane region" description="Helical" evidence="6">
    <location>
        <begin position="34"/>
        <end position="55"/>
    </location>
</feature>
<evidence type="ECO:0000256" key="1">
    <source>
        <dbReference type="ARBA" id="ARBA00004141"/>
    </source>
</evidence>
<evidence type="ECO:0000313" key="7">
    <source>
        <dbReference type="EMBL" id="CUN03268.1"/>
    </source>
</evidence>
<dbReference type="InterPro" id="IPR014227">
    <property type="entry name" value="YtvI-like"/>
</dbReference>
<dbReference type="EMBL" id="QRNJ01000059">
    <property type="protein sequence ID" value="RHK35967.1"/>
    <property type="molecule type" value="Genomic_DNA"/>
</dbReference>
<dbReference type="Proteomes" id="UP000286561">
    <property type="component" value="Unassembled WGS sequence"/>
</dbReference>
<accession>A0A173TPY9</accession>
<feature type="transmembrane region" description="Helical" evidence="6">
    <location>
        <begin position="246"/>
        <end position="278"/>
    </location>
</feature>
<dbReference type="RefSeq" id="WP_022170307.1">
    <property type="nucleotide sequence ID" value="NZ_CAKXER010000001.1"/>
</dbReference>
<evidence type="ECO:0000313" key="12">
    <source>
        <dbReference type="Proteomes" id="UP000286561"/>
    </source>
</evidence>
<keyword evidence="5 6" id="KW-0472">Membrane</keyword>
<protein>
    <submittedName>
        <fullName evidence="7">Sporulation integral membrane protein YtvI</fullName>
    </submittedName>
</protein>
<evidence type="ECO:0000313" key="9">
    <source>
        <dbReference type="EMBL" id="RHK35967.1"/>
    </source>
</evidence>
<organism evidence="7 10">
    <name type="scientific">Anaerobutyricum hallii</name>
    <dbReference type="NCBI Taxonomy" id="39488"/>
    <lineage>
        <taxon>Bacteria</taxon>
        <taxon>Bacillati</taxon>
        <taxon>Bacillota</taxon>
        <taxon>Clostridia</taxon>
        <taxon>Lachnospirales</taxon>
        <taxon>Lachnospiraceae</taxon>
        <taxon>Anaerobutyricum</taxon>
    </lineage>
</organism>
<reference evidence="7 10" key="1">
    <citation type="submission" date="2015-09" db="EMBL/GenBank/DDBJ databases">
        <authorList>
            <consortium name="Pathogen Informatics"/>
        </authorList>
    </citation>
    <scope>NUCLEOTIDE SEQUENCE [LARGE SCALE GENOMIC DNA]</scope>
    <source>
        <strain evidence="7 10">2789STDY5834966</strain>
    </source>
</reference>
<evidence type="ECO:0000256" key="5">
    <source>
        <dbReference type="ARBA" id="ARBA00023136"/>
    </source>
</evidence>
<feature type="transmembrane region" description="Helical" evidence="6">
    <location>
        <begin position="7"/>
        <end position="28"/>
    </location>
</feature>
<keyword evidence="4 6" id="KW-1133">Transmembrane helix</keyword>
<proteinExistence type="inferred from homology"/>
<dbReference type="EMBL" id="CYYC01000020">
    <property type="protein sequence ID" value="CUN03268.1"/>
    <property type="molecule type" value="Genomic_DNA"/>
</dbReference>
<dbReference type="Pfam" id="PF01594">
    <property type="entry name" value="AI-2E_transport"/>
    <property type="match status" value="1"/>
</dbReference>
<feature type="transmembrane region" description="Helical" evidence="6">
    <location>
        <begin position="333"/>
        <end position="352"/>
    </location>
</feature>
<evidence type="ECO:0000256" key="4">
    <source>
        <dbReference type="ARBA" id="ARBA00022989"/>
    </source>
</evidence>
<reference evidence="11 12" key="2">
    <citation type="submission" date="2018-08" db="EMBL/GenBank/DDBJ databases">
        <title>A genome reference for cultivated species of the human gut microbiota.</title>
        <authorList>
            <person name="Zou Y."/>
            <person name="Xue W."/>
            <person name="Luo G."/>
        </authorList>
    </citation>
    <scope>NUCLEOTIDE SEQUENCE [LARGE SCALE GENOMIC DNA]</scope>
    <source>
        <strain evidence="9 11">AF45-14BH</strain>
        <strain evidence="8 12">AM48-23BH</strain>
    </source>
</reference>
<dbReference type="Proteomes" id="UP000095390">
    <property type="component" value="Unassembled WGS sequence"/>
</dbReference>
<dbReference type="GO" id="GO:0016020">
    <property type="term" value="C:membrane"/>
    <property type="evidence" value="ECO:0007669"/>
    <property type="project" value="UniProtKB-SubCell"/>
</dbReference>
<feature type="transmembrane region" description="Helical" evidence="6">
    <location>
        <begin position="285"/>
        <end position="302"/>
    </location>
</feature>
<keyword evidence="3 6" id="KW-0812">Transmembrane</keyword>
<evidence type="ECO:0000313" key="10">
    <source>
        <dbReference type="Proteomes" id="UP000095390"/>
    </source>
</evidence>
<feature type="transmembrane region" description="Helical" evidence="6">
    <location>
        <begin position="166"/>
        <end position="184"/>
    </location>
</feature>
<dbReference type="PANTHER" id="PTHR21716:SF68">
    <property type="entry name" value="TRANSPORT PROTEIN YTVI-RELATED"/>
    <property type="match status" value="1"/>
</dbReference>
<sequence>MKKWKILFNIIMETVIFFGIAVLLIIGIPKLMGFFWPFVASWILALLATPLCNFLEKHIKLNKKWSSAVIIVLVLLALAGIGYLAVTKLGRELMGLFSGAPEYYVYVQRTIKSFGDSLTNIVSPISSDFGKQIQGFFTDFLSQMGGIINKFAPKGVEMMGSAAADLTNGFIGTVVMIISAYFFIADRERLTEGFWRIVPEDLKPTVRDIKDKVIAALGGFLLAQFKIMCIVFVILLAGFFLMGNPYALLLALVISFVDLLPILGTGTILIPWTLFCFVQRDYRQAMFLIILYVVCLVARQFLQPKMIADSMGLDSMATLVLIYTGYKLNGMKGMILALLAGVIILSLYRLGLFDRKIKRMSRLLYEYRHCGADCEDDSNAKL</sequence>
<evidence type="ECO:0000256" key="2">
    <source>
        <dbReference type="ARBA" id="ARBA00009773"/>
    </source>
</evidence>
<comment type="subcellular location">
    <subcellularLocation>
        <location evidence="1">Membrane</location>
        <topology evidence="1">Multi-pass membrane protein</topology>
    </subcellularLocation>
</comment>
<dbReference type="InterPro" id="IPR002549">
    <property type="entry name" value="AI-2E-like"/>
</dbReference>
<evidence type="ECO:0000256" key="6">
    <source>
        <dbReference type="SAM" id="Phobius"/>
    </source>
</evidence>
<dbReference type="GO" id="GO:0055085">
    <property type="term" value="P:transmembrane transport"/>
    <property type="evidence" value="ECO:0007669"/>
    <property type="project" value="TreeGrafter"/>
</dbReference>
<evidence type="ECO:0000313" key="11">
    <source>
        <dbReference type="Proteomes" id="UP000283497"/>
    </source>
</evidence>
<dbReference type="PANTHER" id="PTHR21716">
    <property type="entry name" value="TRANSMEMBRANE PROTEIN"/>
    <property type="match status" value="1"/>
</dbReference>
<dbReference type="OrthoDB" id="9774361at2"/>
<feature type="transmembrane region" description="Helical" evidence="6">
    <location>
        <begin position="213"/>
        <end position="240"/>
    </location>
</feature>
<dbReference type="Proteomes" id="UP000283497">
    <property type="component" value="Unassembled WGS sequence"/>
</dbReference>
<dbReference type="AlphaFoldDB" id="A0A173TPY9"/>
<comment type="similarity">
    <text evidence="2">Belongs to the autoinducer-2 exporter (AI-2E) (TC 2.A.86) family.</text>
</comment>
<name>A0A173TPY9_9FIRM</name>
<gene>
    <name evidence="8" type="primary">ytvI</name>
    <name evidence="9" type="ORF">DW068_12965</name>
    <name evidence="8" type="ORF">DW972_08345</name>
    <name evidence="7" type="ORF">ERS852578_01765</name>
</gene>
<evidence type="ECO:0000313" key="8">
    <source>
        <dbReference type="EMBL" id="RGZ82522.1"/>
    </source>
</evidence>